<evidence type="ECO:0000256" key="1">
    <source>
        <dbReference type="SAM" id="MobiDB-lite"/>
    </source>
</evidence>
<gene>
    <name evidence="2" type="ORF">JZ751_020753</name>
</gene>
<feature type="non-terminal residue" evidence="2">
    <location>
        <position position="76"/>
    </location>
</feature>
<dbReference type="GO" id="GO:0005078">
    <property type="term" value="F:MAP-kinase scaffold activity"/>
    <property type="evidence" value="ECO:0007669"/>
    <property type="project" value="TreeGrafter"/>
</dbReference>
<dbReference type="GO" id="GO:0043123">
    <property type="term" value="P:positive regulation of canonical NF-kappaB signal transduction"/>
    <property type="evidence" value="ECO:0007669"/>
    <property type="project" value="TreeGrafter"/>
</dbReference>
<dbReference type="GO" id="GO:0071875">
    <property type="term" value="P:adrenergic receptor signaling pathway"/>
    <property type="evidence" value="ECO:0007669"/>
    <property type="project" value="TreeGrafter"/>
</dbReference>
<organism evidence="2 3">
    <name type="scientific">Albula glossodonta</name>
    <name type="common">roundjaw bonefish</name>
    <dbReference type="NCBI Taxonomy" id="121402"/>
    <lineage>
        <taxon>Eukaryota</taxon>
        <taxon>Metazoa</taxon>
        <taxon>Chordata</taxon>
        <taxon>Craniata</taxon>
        <taxon>Vertebrata</taxon>
        <taxon>Euteleostomi</taxon>
        <taxon>Actinopterygii</taxon>
        <taxon>Neopterygii</taxon>
        <taxon>Teleostei</taxon>
        <taxon>Albuliformes</taxon>
        <taxon>Albulidae</taxon>
        <taxon>Albula</taxon>
    </lineage>
</organism>
<dbReference type="OrthoDB" id="8959659at2759"/>
<dbReference type="GO" id="GO:0016020">
    <property type="term" value="C:membrane"/>
    <property type="evidence" value="ECO:0007669"/>
    <property type="project" value="TreeGrafter"/>
</dbReference>
<dbReference type="GO" id="GO:0035023">
    <property type="term" value="P:regulation of Rho protein signal transduction"/>
    <property type="evidence" value="ECO:0007669"/>
    <property type="project" value="TreeGrafter"/>
</dbReference>
<sequence length="76" mass="8704">SRSLKLKDFLGLEEKDKDRSRDKEKEAKEREKRTLNGHLFSALNSALPVQCYQCNKAINTKDASYCTCKPPKTSQL</sequence>
<dbReference type="PANTHER" id="PTHR13944:SF18">
    <property type="entry name" value="A-KINASE ANCHOR PROTEIN 13"/>
    <property type="match status" value="1"/>
</dbReference>
<evidence type="ECO:0000313" key="2">
    <source>
        <dbReference type="EMBL" id="KAG9352340.1"/>
    </source>
</evidence>
<dbReference type="InterPro" id="IPR051632">
    <property type="entry name" value="Rho_GEF"/>
</dbReference>
<feature type="region of interest" description="Disordered" evidence="1">
    <location>
        <begin position="14"/>
        <end position="33"/>
    </location>
</feature>
<dbReference type="EMBL" id="JAFBMS010000005">
    <property type="protein sequence ID" value="KAG9352340.1"/>
    <property type="molecule type" value="Genomic_DNA"/>
</dbReference>
<proteinExistence type="predicted"/>
<dbReference type="SUPFAM" id="SSF57889">
    <property type="entry name" value="Cysteine-rich domain"/>
    <property type="match status" value="1"/>
</dbReference>
<dbReference type="PANTHER" id="PTHR13944">
    <property type="entry name" value="AGAP007712-PA"/>
    <property type="match status" value="1"/>
</dbReference>
<dbReference type="GO" id="GO:0015629">
    <property type="term" value="C:actin cytoskeleton"/>
    <property type="evidence" value="ECO:0007669"/>
    <property type="project" value="TreeGrafter"/>
</dbReference>
<keyword evidence="3" id="KW-1185">Reference proteome</keyword>
<dbReference type="AlphaFoldDB" id="A0A8T2PJF5"/>
<comment type="caution">
    <text evidence="2">The sequence shown here is derived from an EMBL/GenBank/DDBJ whole genome shotgun (WGS) entry which is preliminary data.</text>
</comment>
<accession>A0A8T2PJF5</accession>
<dbReference type="InterPro" id="IPR046349">
    <property type="entry name" value="C1-like_sf"/>
</dbReference>
<dbReference type="Proteomes" id="UP000824540">
    <property type="component" value="Unassembled WGS sequence"/>
</dbReference>
<name>A0A8T2PJF5_9TELE</name>
<reference evidence="2" key="1">
    <citation type="thesis" date="2021" institute="BYU ScholarsArchive" country="Provo, UT, USA">
        <title>Applications of and Algorithms for Genome Assembly and Genomic Analyses with an Emphasis on Marine Teleosts.</title>
        <authorList>
            <person name="Pickett B.D."/>
        </authorList>
    </citation>
    <scope>NUCLEOTIDE SEQUENCE</scope>
    <source>
        <strain evidence="2">HI-2016</strain>
    </source>
</reference>
<protein>
    <submittedName>
        <fullName evidence="2">Uncharacterized protein</fullName>
    </submittedName>
</protein>
<evidence type="ECO:0000313" key="3">
    <source>
        <dbReference type="Proteomes" id="UP000824540"/>
    </source>
</evidence>